<feature type="region of interest" description="Disordered" evidence="2">
    <location>
        <begin position="31"/>
        <end position="62"/>
    </location>
</feature>
<evidence type="ECO:0000256" key="1">
    <source>
        <dbReference type="ARBA" id="ARBA00005564"/>
    </source>
</evidence>
<proteinExistence type="inferred from homology"/>
<dbReference type="EMBL" id="BMPQ01000008">
    <property type="protein sequence ID" value="GGK74039.1"/>
    <property type="molecule type" value="Genomic_DNA"/>
</dbReference>
<name>A0A917QXL2_9ACTN</name>
<gene>
    <name evidence="4" type="ORF">GCM10010094_38690</name>
</gene>
<accession>A0A917QXL2</accession>
<dbReference type="PANTHER" id="PTHR30344">
    <property type="entry name" value="6-PHOSPHOGLUCONOLACTONASE-RELATED"/>
    <property type="match status" value="1"/>
</dbReference>
<evidence type="ECO:0008006" key="6">
    <source>
        <dbReference type="Google" id="ProtNLM"/>
    </source>
</evidence>
<keyword evidence="3" id="KW-1133">Transmembrane helix</keyword>
<keyword evidence="3" id="KW-0812">Transmembrane</keyword>
<dbReference type="InterPro" id="IPR019405">
    <property type="entry name" value="Lactonase_7-beta_prop"/>
</dbReference>
<dbReference type="GO" id="GO:0017057">
    <property type="term" value="F:6-phosphogluconolactonase activity"/>
    <property type="evidence" value="ECO:0007669"/>
    <property type="project" value="TreeGrafter"/>
</dbReference>
<dbReference type="SUPFAM" id="SSF50974">
    <property type="entry name" value="Nitrous oxide reductase, N-terminal domain"/>
    <property type="match status" value="1"/>
</dbReference>
<comment type="similarity">
    <text evidence="1">Belongs to the cycloisomerase 2 family.</text>
</comment>
<dbReference type="InterPro" id="IPR015943">
    <property type="entry name" value="WD40/YVTN_repeat-like_dom_sf"/>
</dbReference>
<protein>
    <recommendedName>
        <fullName evidence="6">Lactonase family protein</fullName>
    </recommendedName>
</protein>
<dbReference type="InterPro" id="IPR050282">
    <property type="entry name" value="Cycloisomerase_2"/>
</dbReference>
<dbReference type="PANTHER" id="PTHR30344:SF1">
    <property type="entry name" value="6-PHOSPHOGLUCONOLACTONASE"/>
    <property type="match status" value="1"/>
</dbReference>
<evidence type="ECO:0000256" key="3">
    <source>
        <dbReference type="SAM" id="Phobius"/>
    </source>
</evidence>
<dbReference type="InterPro" id="IPR011045">
    <property type="entry name" value="N2O_reductase_N"/>
</dbReference>
<dbReference type="Gene3D" id="2.130.10.10">
    <property type="entry name" value="YVTN repeat-like/Quinoprotein amine dehydrogenase"/>
    <property type="match status" value="2"/>
</dbReference>
<evidence type="ECO:0000313" key="4">
    <source>
        <dbReference type="EMBL" id="GGK74039.1"/>
    </source>
</evidence>
<keyword evidence="3" id="KW-0472">Membrane</keyword>
<keyword evidence="5" id="KW-1185">Reference proteome</keyword>
<reference evidence="4" key="2">
    <citation type="submission" date="2020-09" db="EMBL/GenBank/DDBJ databases">
        <authorList>
            <person name="Sun Q."/>
            <person name="Ohkuma M."/>
        </authorList>
    </citation>
    <scope>NUCLEOTIDE SEQUENCE</scope>
    <source>
        <strain evidence="4">JCM 3035</strain>
    </source>
</reference>
<comment type="caution">
    <text evidence="4">The sequence shown here is derived from an EMBL/GenBank/DDBJ whole genome shotgun (WGS) entry which is preliminary data.</text>
</comment>
<dbReference type="AlphaFoldDB" id="A0A917QXL2"/>
<dbReference type="Pfam" id="PF10282">
    <property type="entry name" value="Lactonase"/>
    <property type="match status" value="1"/>
</dbReference>
<evidence type="ECO:0000256" key="2">
    <source>
        <dbReference type="SAM" id="MobiDB-lite"/>
    </source>
</evidence>
<feature type="transmembrane region" description="Helical" evidence="3">
    <location>
        <begin position="67"/>
        <end position="87"/>
    </location>
</feature>
<evidence type="ECO:0000313" key="5">
    <source>
        <dbReference type="Proteomes" id="UP000637788"/>
    </source>
</evidence>
<feature type="compositionally biased region" description="Basic residues" evidence="2">
    <location>
        <begin position="50"/>
        <end position="62"/>
    </location>
</feature>
<dbReference type="Proteomes" id="UP000637788">
    <property type="component" value="Unassembled WGS sequence"/>
</dbReference>
<organism evidence="4 5">
    <name type="scientific">Streptomyces flaveus</name>
    <dbReference type="NCBI Taxonomy" id="66370"/>
    <lineage>
        <taxon>Bacteria</taxon>
        <taxon>Bacillati</taxon>
        <taxon>Actinomycetota</taxon>
        <taxon>Actinomycetes</taxon>
        <taxon>Kitasatosporales</taxon>
        <taxon>Streptomycetaceae</taxon>
        <taxon>Streptomyces</taxon>
        <taxon>Streptomyces aurantiacus group</taxon>
    </lineage>
</organism>
<sequence>MRTAYETLTRPRNRFVSRPPLTTLVLFAGRGRGGRETEEPGVGTYDRNGRRSGHKSGHRAKSRTRRVMIGAGVLASVGAVTAAVSVANAGQYARTTSAGADQAVFVQGNELNGNMIHVFARGDDGKLSPAGEFATGGKGGDQVDAPTDSLASQGSLVYDDASGMLLAVNAGSGTVTSFRVEGTELKDPKQVDSGGDFPASIAVRGKVAYVMNAGGAGSVQGFTITEKGLKSLKGSQRSLGLDNEDVPRFDTSPGEVEFTPDGRSLVVTTKAANTVEVFPLKRNGVPAVDEAVVNKSAGGVPFAISFDKSGKRMLVAEAEKSTVTAYQVRRSGKLKVLQEPLANGQETLCWLVRAGNYFYGGNTGNSTVSGYRMAKSGELALTNEVGIATPPSANSQGVIDLAVTEDEKFVYVQNAVSGTVDGFRVEKNGALTKVTTAEDLPVFAEAGMEGIAAK</sequence>
<reference evidence="4" key="1">
    <citation type="journal article" date="2014" name="Int. J. Syst. Evol. Microbiol.">
        <title>Complete genome sequence of Corynebacterium casei LMG S-19264T (=DSM 44701T), isolated from a smear-ripened cheese.</title>
        <authorList>
            <consortium name="US DOE Joint Genome Institute (JGI-PGF)"/>
            <person name="Walter F."/>
            <person name="Albersmeier A."/>
            <person name="Kalinowski J."/>
            <person name="Ruckert C."/>
        </authorList>
    </citation>
    <scope>NUCLEOTIDE SEQUENCE</scope>
    <source>
        <strain evidence="4">JCM 3035</strain>
    </source>
</reference>